<evidence type="ECO:0000256" key="2">
    <source>
        <dbReference type="ARBA" id="ARBA00022980"/>
    </source>
</evidence>
<comment type="similarity">
    <text evidence="1 4">Belongs to the universal ribosomal protein uL13 family.</text>
</comment>
<dbReference type="InterPro" id="IPR036899">
    <property type="entry name" value="Ribosomal_uL13_sf"/>
</dbReference>
<dbReference type="GO" id="GO:0003735">
    <property type="term" value="F:structural constituent of ribosome"/>
    <property type="evidence" value="ECO:0007669"/>
    <property type="project" value="InterPro"/>
</dbReference>
<protein>
    <recommendedName>
        <fullName evidence="4">Large ribosomal subunit protein uL13</fullName>
    </recommendedName>
</protein>
<comment type="subunit">
    <text evidence="4">Part of the 50S ribosomal subunit.</text>
</comment>
<sequence>MKTYQPKAKDVKRGWHLVDAKDAVLGRLSTQVAIFLMGKHKPTYSNHMDMGDYVVVINASRIELTGKKPKQKVYRSHSGYPGGFKEVKFEKMIKEQPEKVIEHAVSGMLPDNRLKSDRIRRLKIFAGGEHPYVEKIKDQK</sequence>
<dbReference type="EMBL" id="LBWQ01000001">
    <property type="protein sequence ID" value="KKR14416.1"/>
    <property type="molecule type" value="Genomic_DNA"/>
</dbReference>
<dbReference type="GO" id="GO:0017148">
    <property type="term" value="P:negative regulation of translation"/>
    <property type="evidence" value="ECO:0007669"/>
    <property type="project" value="TreeGrafter"/>
</dbReference>
<dbReference type="NCBIfam" id="TIGR01066">
    <property type="entry name" value="rplM_bact"/>
    <property type="match status" value="1"/>
</dbReference>
<keyword evidence="3 4" id="KW-0687">Ribonucleoprotein</keyword>
<dbReference type="PATRIC" id="fig|1618551.3.peg.50"/>
<comment type="caution">
    <text evidence="5">The sequence shown here is derived from an EMBL/GenBank/DDBJ whole genome shotgun (WGS) entry which is preliminary data.</text>
</comment>
<dbReference type="InterPro" id="IPR005823">
    <property type="entry name" value="Ribosomal_uL13_bac-type"/>
</dbReference>
<accession>A0A0G0NNN0</accession>
<dbReference type="HAMAP" id="MF_01366">
    <property type="entry name" value="Ribosomal_uL13"/>
    <property type="match status" value="1"/>
</dbReference>
<dbReference type="GO" id="GO:0005840">
    <property type="term" value="C:ribosome"/>
    <property type="evidence" value="ECO:0007669"/>
    <property type="project" value="UniProtKB-KW"/>
</dbReference>
<organism evidence="5 6">
    <name type="scientific">Candidatus Woesebacteria bacterium GW2011_GWA1_39_21b</name>
    <dbReference type="NCBI Taxonomy" id="1618551"/>
    <lineage>
        <taxon>Bacteria</taxon>
        <taxon>Candidatus Woeseibacteriota</taxon>
    </lineage>
</organism>
<dbReference type="PIRSF" id="PIRSF002181">
    <property type="entry name" value="Ribosomal_L13"/>
    <property type="match status" value="1"/>
</dbReference>
<dbReference type="Pfam" id="PF00572">
    <property type="entry name" value="Ribosomal_L13"/>
    <property type="match status" value="1"/>
</dbReference>
<evidence type="ECO:0000256" key="3">
    <source>
        <dbReference type="ARBA" id="ARBA00023274"/>
    </source>
</evidence>
<evidence type="ECO:0000256" key="1">
    <source>
        <dbReference type="ARBA" id="ARBA00006227"/>
    </source>
</evidence>
<dbReference type="PANTHER" id="PTHR11545">
    <property type="entry name" value="RIBOSOMAL PROTEIN L13"/>
    <property type="match status" value="1"/>
</dbReference>
<evidence type="ECO:0000313" key="6">
    <source>
        <dbReference type="Proteomes" id="UP000034690"/>
    </source>
</evidence>
<gene>
    <name evidence="4" type="primary">rplM</name>
    <name evidence="5" type="ORF">UT40_C0001G0046</name>
</gene>
<comment type="function">
    <text evidence="4">This protein is one of the early assembly proteins of the 50S ribosomal subunit, although it is not seen to bind rRNA by itself. It is important during the early stages of 50S assembly.</text>
</comment>
<dbReference type="Proteomes" id="UP000034690">
    <property type="component" value="Unassembled WGS sequence"/>
</dbReference>
<dbReference type="InterPro" id="IPR005822">
    <property type="entry name" value="Ribosomal_uL13"/>
</dbReference>
<dbReference type="GO" id="GO:0006412">
    <property type="term" value="P:translation"/>
    <property type="evidence" value="ECO:0007669"/>
    <property type="project" value="UniProtKB-UniRule"/>
</dbReference>
<reference evidence="5 6" key="1">
    <citation type="journal article" date="2015" name="Nature">
        <title>rRNA introns, odd ribosomes, and small enigmatic genomes across a large radiation of phyla.</title>
        <authorList>
            <person name="Brown C.T."/>
            <person name="Hug L.A."/>
            <person name="Thomas B.C."/>
            <person name="Sharon I."/>
            <person name="Castelle C.J."/>
            <person name="Singh A."/>
            <person name="Wilkins M.J."/>
            <person name="Williams K.H."/>
            <person name="Banfield J.F."/>
        </authorList>
    </citation>
    <scope>NUCLEOTIDE SEQUENCE [LARGE SCALE GENOMIC DNA]</scope>
</reference>
<keyword evidence="2 4" id="KW-0689">Ribosomal protein</keyword>
<dbReference type="CDD" id="cd00392">
    <property type="entry name" value="Ribosomal_L13"/>
    <property type="match status" value="1"/>
</dbReference>
<dbReference type="GO" id="GO:0003729">
    <property type="term" value="F:mRNA binding"/>
    <property type="evidence" value="ECO:0007669"/>
    <property type="project" value="TreeGrafter"/>
</dbReference>
<evidence type="ECO:0000313" key="5">
    <source>
        <dbReference type="EMBL" id="KKR14416.1"/>
    </source>
</evidence>
<name>A0A0G0NNN0_9BACT</name>
<dbReference type="AlphaFoldDB" id="A0A0G0NNN0"/>
<proteinExistence type="inferred from homology"/>
<dbReference type="GO" id="GO:1990904">
    <property type="term" value="C:ribonucleoprotein complex"/>
    <property type="evidence" value="ECO:0007669"/>
    <property type="project" value="UniProtKB-KW"/>
</dbReference>
<dbReference type="Gene3D" id="3.90.1180.10">
    <property type="entry name" value="Ribosomal protein L13"/>
    <property type="match status" value="1"/>
</dbReference>
<dbReference type="SUPFAM" id="SSF52161">
    <property type="entry name" value="Ribosomal protein L13"/>
    <property type="match status" value="1"/>
</dbReference>
<evidence type="ECO:0000256" key="4">
    <source>
        <dbReference type="HAMAP-Rule" id="MF_01366"/>
    </source>
</evidence>
<dbReference type="PANTHER" id="PTHR11545:SF2">
    <property type="entry name" value="LARGE RIBOSOMAL SUBUNIT PROTEIN UL13M"/>
    <property type="match status" value="1"/>
</dbReference>